<feature type="compositionally biased region" description="Low complexity" evidence="1">
    <location>
        <begin position="137"/>
        <end position="153"/>
    </location>
</feature>
<feature type="compositionally biased region" description="Gly residues" evidence="1">
    <location>
        <begin position="75"/>
        <end position="88"/>
    </location>
</feature>
<dbReference type="EMBL" id="JARKIE010000300">
    <property type="protein sequence ID" value="KAJ7656561.1"/>
    <property type="molecule type" value="Genomic_DNA"/>
</dbReference>
<comment type="caution">
    <text evidence="2">The sequence shown here is derived from an EMBL/GenBank/DDBJ whole genome shotgun (WGS) entry which is preliminary data.</text>
</comment>
<feature type="compositionally biased region" description="Basic and acidic residues" evidence="1">
    <location>
        <begin position="16"/>
        <end position="41"/>
    </location>
</feature>
<accession>A0AAD7G3Q6</accession>
<reference evidence="2" key="1">
    <citation type="submission" date="2023-03" db="EMBL/GenBank/DDBJ databases">
        <title>Massive genome expansion in bonnet fungi (Mycena s.s.) driven by repeated elements and novel gene families across ecological guilds.</title>
        <authorList>
            <consortium name="Lawrence Berkeley National Laboratory"/>
            <person name="Harder C.B."/>
            <person name="Miyauchi S."/>
            <person name="Viragh M."/>
            <person name="Kuo A."/>
            <person name="Thoen E."/>
            <person name="Andreopoulos B."/>
            <person name="Lu D."/>
            <person name="Skrede I."/>
            <person name="Drula E."/>
            <person name="Henrissat B."/>
            <person name="Morin E."/>
            <person name="Kohler A."/>
            <person name="Barry K."/>
            <person name="LaButti K."/>
            <person name="Morin E."/>
            <person name="Salamov A."/>
            <person name="Lipzen A."/>
            <person name="Mereny Z."/>
            <person name="Hegedus B."/>
            <person name="Baldrian P."/>
            <person name="Stursova M."/>
            <person name="Weitz H."/>
            <person name="Taylor A."/>
            <person name="Grigoriev I.V."/>
            <person name="Nagy L.G."/>
            <person name="Martin F."/>
            <person name="Kauserud H."/>
        </authorList>
    </citation>
    <scope>NUCLEOTIDE SEQUENCE</scope>
    <source>
        <strain evidence="2">CBHHK067</strain>
    </source>
</reference>
<feature type="region of interest" description="Disordered" evidence="1">
    <location>
        <begin position="137"/>
        <end position="165"/>
    </location>
</feature>
<evidence type="ECO:0000313" key="3">
    <source>
        <dbReference type="Proteomes" id="UP001221757"/>
    </source>
</evidence>
<sequence length="228" mass="24784">MCGEGQASAWEGGAGEARKEREGMMKRRTECGRRPGREGKGCLHLRHVRRTWHTADAEDDKDGNNGRSGRLGKDTGTGMGGTTKGGAEGARREWREERGRAGCRENRRARRRWCGMCGPGMVFGSGSACPSMTCVPSSAASSSQSSRTGMAARRGMRRSANKQTRWRSISVPGCGQRDAQIARVGPRSYFERRVSEAVDEDEADGRSAELGMVGGTGVKKKRERCLVI</sequence>
<organism evidence="2 3">
    <name type="scientific">Mycena rosella</name>
    <name type="common">Pink bonnet</name>
    <name type="synonym">Agaricus rosellus</name>
    <dbReference type="NCBI Taxonomy" id="1033263"/>
    <lineage>
        <taxon>Eukaryota</taxon>
        <taxon>Fungi</taxon>
        <taxon>Dikarya</taxon>
        <taxon>Basidiomycota</taxon>
        <taxon>Agaricomycotina</taxon>
        <taxon>Agaricomycetes</taxon>
        <taxon>Agaricomycetidae</taxon>
        <taxon>Agaricales</taxon>
        <taxon>Marasmiineae</taxon>
        <taxon>Mycenaceae</taxon>
        <taxon>Mycena</taxon>
    </lineage>
</organism>
<evidence type="ECO:0000313" key="2">
    <source>
        <dbReference type="EMBL" id="KAJ7656561.1"/>
    </source>
</evidence>
<evidence type="ECO:0000256" key="1">
    <source>
        <dbReference type="SAM" id="MobiDB-lite"/>
    </source>
</evidence>
<keyword evidence="3" id="KW-1185">Reference proteome</keyword>
<feature type="region of interest" description="Disordered" evidence="1">
    <location>
        <begin position="1"/>
        <end position="93"/>
    </location>
</feature>
<proteinExistence type="predicted"/>
<protein>
    <submittedName>
        <fullName evidence="2">Uncharacterized protein</fullName>
    </submittedName>
</protein>
<gene>
    <name evidence="2" type="ORF">B0H17DRAFT_1146164</name>
</gene>
<dbReference type="Proteomes" id="UP001221757">
    <property type="component" value="Unassembled WGS sequence"/>
</dbReference>
<feature type="compositionally biased region" description="Basic residues" evidence="1">
    <location>
        <begin position="43"/>
        <end position="52"/>
    </location>
</feature>
<name>A0AAD7G3Q6_MYCRO</name>
<dbReference type="AlphaFoldDB" id="A0AAD7G3Q6"/>